<dbReference type="Gene3D" id="3.40.50.300">
    <property type="entry name" value="P-loop containing nucleotide triphosphate hydrolases"/>
    <property type="match status" value="1"/>
</dbReference>
<dbReference type="OrthoDB" id="1698838at2"/>
<dbReference type="SUPFAM" id="SSF52540">
    <property type="entry name" value="P-loop containing nucleoside triphosphate hydrolases"/>
    <property type="match status" value="1"/>
</dbReference>
<protein>
    <submittedName>
        <fullName evidence="2">Uncharacterized protein</fullName>
    </submittedName>
</protein>
<feature type="coiled-coil region" evidence="1">
    <location>
        <begin position="198"/>
        <end position="265"/>
    </location>
</feature>
<sequence>MNKTIILSELHLSNFKGVKSFTLETCGASAKVYGDNATGKTTLFDAFMWLLFDKDSQNKKDFEIKTLSKDNKAVSGVDHEVSAVLLVDGKSVELKKVYSEKWTKKRGSAKQVFSGHTTDYHVNGVPVKKKEFAEKVNDIISEDIFKLITSPSYFNEQMKWQDRLNVLMEIGGAVTADDVIKQDNSLSKLQSILDERSLDEQKRILAEKRKKITKLLEQFPVRIDEINRSIDDVSDLDHEQLKEELKVLESSLMALEEKVRSIKADAGADRKKRMLQLEGDLQQIMNEYDSKRFQLVNEKKEAYYLAKNSLTQTQNDLINLITKKEHLTSFLSQIDKERLELREEWSKKYEESFEDHQTDCPTCGQALPEGEIQAAIEKFNLQKSDYLERIADKGKQLGIEYDKKKNELYEVEEQIQKLNLEEKFKASTLEKLKEDMEQAEASIAPITNNPTYQAKIEEIEKIKSEIQSDEQETSGAVQTINEQIKEKKQEMKLVLNDLLCIDKAKQALKRIEELKDEERKMADEYNEVEQQTFLIEEFTRTKMNLMEERINNAFKFARFKLFEEQVNGGLTETCETLYGGVPYSKGLNNAARINVGLDIINTLNEHYGISAPIFVDNSEAVTNLIDVNAQVISLIVSEKDKQLRVETDDNLLTVDCEVIA</sequence>
<comment type="caution">
    <text evidence="2">The sequence shown here is derived from an EMBL/GenBank/DDBJ whole genome shotgun (WGS) entry which is preliminary data.</text>
</comment>
<dbReference type="InterPro" id="IPR027417">
    <property type="entry name" value="P-loop_NTPase"/>
</dbReference>
<gene>
    <name evidence="2" type="ORF">CEY02_14090</name>
</gene>
<evidence type="ECO:0000313" key="2">
    <source>
        <dbReference type="EMBL" id="PCK20300.1"/>
    </source>
</evidence>
<proteinExistence type="predicted"/>
<dbReference type="Proteomes" id="UP000228754">
    <property type="component" value="Unassembled WGS sequence"/>
</dbReference>
<keyword evidence="1" id="KW-0175">Coiled coil</keyword>
<feature type="coiled-coil region" evidence="1">
    <location>
        <begin position="401"/>
        <end position="531"/>
    </location>
</feature>
<evidence type="ECO:0000313" key="3">
    <source>
        <dbReference type="Proteomes" id="UP000228754"/>
    </source>
</evidence>
<name>A0A2A5ISJ8_BACPU</name>
<dbReference type="AlphaFoldDB" id="A0A2A5ISJ8"/>
<dbReference type="EMBL" id="NKHG01000100">
    <property type="protein sequence ID" value="PCK20300.1"/>
    <property type="molecule type" value="Genomic_DNA"/>
</dbReference>
<reference evidence="2 3" key="1">
    <citation type="submission" date="2017-06" db="EMBL/GenBank/DDBJ databases">
        <title>Draft Genome Sequence of Bacillus sp Strain 36R Isolated from saline sediment at Atanasia, Sonora, Mexico.</title>
        <authorList>
            <person name="Sanchez Diaz R."/>
            <person name="Quiroz Macias M.E."/>
            <person name="Ibarra Gamez J.C."/>
            <person name="Enciso Ibarra J."/>
            <person name="Gomez Gil B."/>
            <person name="Galaviz Silva L."/>
        </authorList>
    </citation>
    <scope>NUCLEOTIDE SEQUENCE [LARGE SCALE GENOMIC DNA]</scope>
    <source>
        <strain evidence="2 3">36R_ATNSAL</strain>
    </source>
</reference>
<evidence type="ECO:0000256" key="1">
    <source>
        <dbReference type="SAM" id="Coils"/>
    </source>
</evidence>
<accession>A0A2A5ISJ8</accession>
<organism evidence="2 3">
    <name type="scientific">Bacillus pumilus</name>
    <name type="common">Bacillus mesentericus</name>
    <dbReference type="NCBI Taxonomy" id="1408"/>
    <lineage>
        <taxon>Bacteria</taxon>
        <taxon>Bacillati</taxon>
        <taxon>Bacillota</taxon>
        <taxon>Bacilli</taxon>
        <taxon>Bacillales</taxon>
        <taxon>Bacillaceae</taxon>
        <taxon>Bacillus</taxon>
    </lineage>
</organism>